<evidence type="ECO:0000313" key="3">
    <source>
        <dbReference type="Proteomes" id="UP000294746"/>
    </source>
</evidence>
<dbReference type="InterPro" id="IPR057929">
    <property type="entry name" value="RamC_N"/>
</dbReference>
<dbReference type="SMART" id="SM00220">
    <property type="entry name" value="S_TKc"/>
    <property type="match status" value="1"/>
</dbReference>
<keyword evidence="2" id="KW-0418">Kinase</keyword>
<dbReference type="Gene3D" id="3.30.2430.10">
    <property type="entry name" value="phosphothreonine lyase"/>
    <property type="match status" value="1"/>
</dbReference>
<dbReference type="GO" id="GO:0004674">
    <property type="term" value="F:protein serine/threonine kinase activity"/>
    <property type="evidence" value="ECO:0007669"/>
    <property type="project" value="TreeGrafter"/>
</dbReference>
<dbReference type="OrthoDB" id="1492512at2"/>
<dbReference type="Pfam" id="PF25816">
    <property type="entry name" value="RamC_N"/>
    <property type="match status" value="1"/>
</dbReference>
<dbReference type="NCBIfam" id="NF038151">
    <property type="entry name" value="lanthi_synth_III"/>
    <property type="match status" value="1"/>
</dbReference>
<dbReference type="GO" id="GO:0005975">
    <property type="term" value="P:carbohydrate metabolic process"/>
    <property type="evidence" value="ECO:0007669"/>
    <property type="project" value="InterPro"/>
</dbReference>
<dbReference type="CDD" id="cd04791">
    <property type="entry name" value="LanC_SerThrkinase"/>
    <property type="match status" value="1"/>
</dbReference>
<dbReference type="AlphaFoldDB" id="A0A4R2S1P0"/>
<dbReference type="GO" id="GO:0005737">
    <property type="term" value="C:cytoplasm"/>
    <property type="evidence" value="ECO:0007669"/>
    <property type="project" value="TreeGrafter"/>
</dbReference>
<sequence length="874" mass="99187">MKGDMLYHGYLKRGSEYYGPHDQSNSAKEFFVEDQTADMVVFDDEKTIWRYYEFKGRALPAQGWKIHVSATMDEAEQVLKAVSEVLIEHQVAFKHIKNIEMLLQMNSKGANRASSGKFIAIYPKDDSEFVHLLGALQKKIKHYEKGPYILNDKCWKKSNVYYRYGGFNIIYNDKGELCIRDDKGELTVDERTPFYQAPDFVKEFDEYLDALNDKPDNEDQNSKLDLYTIHTALRFTNSGGIYLAERKSDNKKVIIKEARPQAGLDGNSVDAVGRQNIERDALEKLSSVEGIVNVLDHFKVWEHYFLIEEHVEGMDLHSWIAINYPFMKNKPLDDYRTKIGKILSQLVVIMEEIHDKGVAMGDLQPANIMISEDLQVTLIDFETAKQTHSQEKPGMATTGFINSQIKTSGGMDWFALQKIVRYSLLPILSSECLDPHINDHYFKWIKTVYGNEFYQFVQGIIQKCADHLVGFGEKVPLFDNMDEDFVLKKDILSIIEGLSDGIKANLTGDIRLINGDIRQYEQNDGKLNVLSGGTGAAIALSRVGRANDELHEWITQYALKSVDTVESAGLFTGKSGIAGMLYENGYKDESLHIFSEIDSFLDDSDITLRSGLAGIGLALTSLYLETLDPKFLEKAELIATKIDMFLEENREITVQDWTGLPIGLIDGWSGVSVFYSALYALTEKREYYFRAIELVVRDLNKTVRDNELEALNTIDNRSRLLPYLSGGSIGVGVAIWYLNHVSEEKMFQEELKFISNLSQIRTTISGGLFDGAGSFLVIPPMIGKDHVAYHSQTEDILELLNLHLIDKKNYLSFPGQFGFRLSDDLFSGSSGIILGLKGILQENPLYWLPIVNIDRFYEDTRFNRETSKMMVGVD</sequence>
<dbReference type="PROSITE" id="PS50011">
    <property type="entry name" value="PROTEIN_KINASE_DOM"/>
    <property type="match status" value="1"/>
</dbReference>
<dbReference type="Gene3D" id="1.50.10.10">
    <property type="match status" value="1"/>
</dbReference>
<gene>
    <name evidence="2" type="ORF">EDD57_10386</name>
</gene>
<dbReference type="Gene3D" id="1.10.510.10">
    <property type="entry name" value="Transferase(Phosphotransferase) domain 1"/>
    <property type="match status" value="1"/>
</dbReference>
<dbReference type="SUPFAM" id="SSF158745">
    <property type="entry name" value="LanC-like"/>
    <property type="match status" value="1"/>
</dbReference>
<evidence type="ECO:0000313" key="2">
    <source>
        <dbReference type="EMBL" id="TCP70270.1"/>
    </source>
</evidence>
<dbReference type="InterPro" id="IPR007822">
    <property type="entry name" value="LANC-like"/>
</dbReference>
<dbReference type="InterPro" id="IPR053524">
    <property type="entry name" value="Aerial_hyphae_peptide-synth"/>
</dbReference>
<keyword evidence="2" id="KW-0808">Transferase</keyword>
<evidence type="ECO:0000259" key="1">
    <source>
        <dbReference type="PROSITE" id="PS50011"/>
    </source>
</evidence>
<dbReference type="InterPro" id="IPR038498">
    <property type="entry name" value="OspF/SpvC_sf"/>
</dbReference>
<proteinExistence type="predicted"/>
<dbReference type="PANTHER" id="PTHR44167:SF18">
    <property type="entry name" value="PROTEIN KINASE DOMAIN-CONTAINING PROTEIN"/>
    <property type="match status" value="1"/>
</dbReference>
<dbReference type="InterPro" id="IPR000719">
    <property type="entry name" value="Prot_kinase_dom"/>
</dbReference>
<feature type="domain" description="Protein kinase" evidence="1">
    <location>
        <begin position="227"/>
        <end position="486"/>
    </location>
</feature>
<dbReference type="EMBL" id="SLXV01000003">
    <property type="protein sequence ID" value="TCP70270.1"/>
    <property type="molecule type" value="Genomic_DNA"/>
</dbReference>
<protein>
    <submittedName>
        <fullName evidence="2">Protein kinase-like protein</fullName>
    </submittedName>
</protein>
<dbReference type="SUPFAM" id="SSF56112">
    <property type="entry name" value="Protein kinase-like (PK-like)"/>
    <property type="match status" value="1"/>
</dbReference>
<dbReference type="RefSeq" id="WP_131847794.1">
    <property type="nucleotide sequence ID" value="NZ_SLXV01000003.1"/>
</dbReference>
<comment type="caution">
    <text evidence="2">The sequence shown here is derived from an EMBL/GenBank/DDBJ whole genome shotgun (WGS) entry which is preliminary data.</text>
</comment>
<dbReference type="Proteomes" id="UP000294746">
    <property type="component" value="Unassembled WGS sequence"/>
</dbReference>
<dbReference type="InterPro" id="IPR012341">
    <property type="entry name" value="6hp_glycosidase-like_sf"/>
</dbReference>
<dbReference type="InterPro" id="IPR011009">
    <property type="entry name" value="Kinase-like_dom_sf"/>
</dbReference>
<keyword evidence="3" id="KW-1185">Reference proteome</keyword>
<dbReference type="PANTHER" id="PTHR44167">
    <property type="entry name" value="OVARIAN-SPECIFIC SERINE/THREONINE-PROTEIN KINASE LOK-RELATED"/>
    <property type="match status" value="1"/>
</dbReference>
<accession>A0A4R2S1P0</accession>
<dbReference type="SMART" id="SM01260">
    <property type="entry name" value="LANC_like"/>
    <property type="match status" value="1"/>
</dbReference>
<dbReference type="Pfam" id="PF00069">
    <property type="entry name" value="Pkinase"/>
    <property type="match status" value="1"/>
</dbReference>
<name>A0A4R2S1P0_9BACL</name>
<organism evidence="2 3">
    <name type="scientific">Baia soyae</name>
    <dbReference type="NCBI Taxonomy" id="1544746"/>
    <lineage>
        <taxon>Bacteria</taxon>
        <taxon>Bacillati</taxon>
        <taxon>Bacillota</taxon>
        <taxon>Bacilli</taxon>
        <taxon>Bacillales</taxon>
        <taxon>Thermoactinomycetaceae</taxon>
        <taxon>Baia</taxon>
    </lineage>
</organism>
<dbReference type="InterPro" id="IPR058053">
    <property type="entry name" value="RamC_C"/>
</dbReference>
<reference evidence="2 3" key="1">
    <citation type="submission" date="2019-03" db="EMBL/GenBank/DDBJ databases">
        <title>Genomic Encyclopedia of Type Strains, Phase IV (KMG-IV): sequencing the most valuable type-strain genomes for metagenomic binning, comparative biology and taxonomic classification.</title>
        <authorList>
            <person name="Goeker M."/>
        </authorList>
    </citation>
    <scope>NUCLEOTIDE SEQUENCE [LARGE SCALE GENOMIC DNA]</scope>
    <source>
        <strain evidence="2 3">DSM 46831</strain>
    </source>
</reference>
<dbReference type="GO" id="GO:0005524">
    <property type="term" value="F:ATP binding"/>
    <property type="evidence" value="ECO:0007669"/>
    <property type="project" value="InterPro"/>
</dbReference>
<dbReference type="GO" id="GO:0031179">
    <property type="term" value="P:peptide modification"/>
    <property type="evidence" value="ECO:0007669"/>
    <property type="project" value="InterPro"/>
</dbReference>